<gene>
    <name evidence="2" type="ORF">SAMN04489732_104338</name>
</gene>
<dbReference type="RefSeq" id="WP_091616914.1">
    <property type="nucleotide sequence ID" value="NZ_FOEF01000004.1"/>
</dbReference>
<keyword evidence="1" id="KW-1133">Transmembrane helix</keyword>
<sequence>MENNSAEVAAPKHGRRFKTVMAGIGVAVGAMALTGGALAAFTIQGGGDASGRALGAGDLKALVFTQVADPQGDLLPGGTGAASFTVANANGFAVQVNKISLGGLTVEPVAGQTCGPENFSVPTGPITLAKPLTVPANSTAQTGSIPGAISLSADAGNGCQGAKVVVKVTAIDAVTAAG</sequence>
<keyword evidence="1" id="KW-0812">Transmembrane</keyword>
<dbReference type="EMBL" id="FOEF01000004">
    <property type="protein sequence ID" value="SEP19514.1"/>
    <property type="molecule type" value="Genomic_DNA"/>
</dbReference>
<proteinExistence type="predicted"/>
<dbReference type="AlphaFoldDB" id="A0A1H8VW14"/>
<name>A0A1H8VW14_9PSEU</name>
<dbReference type="Proteomes" id="UP000198582">
    <property type="component" value="Unassembled WGS sequence"/>
</dbReference>
<evidence type="ECO:0000313" key="2">
    <source>
        <dbReference type="EMBL" id="SEP19514.1"/>
    </source>
</evidence>
<protein>
    <submittedName>
        <fullName evidence="2">Uncharacterized protein</fullName>
    </submittedName>
</protein>
<feature type="transmembrane region" description="Helical" evidence="1">
    <location>
        <begin position="20"/>
        <end position="43"/>
    </location>
</feature>
<reference evidence="2 3" key="1">
    <citation type="submission" date="2016-10" db="EMBL/GenBank/DDBJ databases">
        <authorList>
            <person name="de Groot N.N."/>
        </authorList>
    </citation>
    <scope>NUCLEOTIDE SEQUENCE [LARGE SCALE GENOMIC DNA]</scope>
    <source>
        <strain evidence="2 3">DSM 44993</strain>
    </source>
</reference>
<accession>A0A1H8VW14</accession>
<evidence type="ECO:0000256" key="1">
    <source>
        <dbReference type="SAM" id="Phobius"/>
    </source>
</evidence>
<dbReference type="STRING" id="394193.SAMN04489732_104338"/>
<keyword evidence="1" id="KW-0472">Membrane</keyword>
<keyword evidence="3" id="KW-1185">Reference proteome</keyword>
<evidence type="ECO:0000313" key="3">
    <source>
        <dbReference type="Proteomes" id="UP000198582"/>
    </source>
</evidence>
<organism evidence="2 3">
    <name type="scientific">Amycolatopsis saalfeldensis</name>
    <dbReference type="NCBI Taxonomy" id="394193"/>
    <lineage>
        <taxon>Bacteria</taxon>
        <taxon>Bacillati</taxon>
        <taxon>Actinomycetota</taxon>
        <taxon>Actinomycetes</taxon>
        <taxon>Pseudonocardiales</taxon>
        <taxon>Pseudonocardiaceae</taxon>
        <taxon>Amycolatopsis</taxon>
    </lineage>
</organism>
<dbReference type="OrthoDB" id="3637162at2"/>